<dbReference type="Proteomes" id="UP000051802">
    <property type="component" value="Unassembled WGS sequence"/>
</dbReference>
<evidence type="ECO:0000313" key="8">
    <source>
        <dbReference type="EMBL" id="KRG37711.1"/>
    </source>
</evidence>
<dbReference type="InterPro" id="IPR006660">
    <property type="entry name" value="Arsenate_reductase-like"/>
</dbReference>
<organism evidence="8 9">
    <name type="scientific">Stenotrophomonas panacihumi</name>
    <dbReference type="NCBI Taxonomy" id="676599"/>
    <lineage>
        <taxon>Bacteria</taxon>
        <taxon>Pseudomonadati</taxon>
        <taxon>Pseudomonadota</taxon>
        <taxon>Gammaproteobacteria</taxon>
        <taxon>Lysobacterales</taxon>
        <taxon>Lysobacteraceae</taxon>
        <taxon>Stenotrophomonas</taxon>
    </lineage>
</organism>
<dbReference type="EMBL" id="LLXU01000131">
    <property type="protein sequence ID" value="KRG37711.1"/>
    <property type="molecule type" value="Genomic_DNA"/>
</dbReference>
<reference evidence="8 9" key="1">
    <citation type="submission" date="2015-10" db="EMBL/GenBank/DDBJ databases">
        <title>Genome sequencing and analysis of members of genus Stenotrophomonas.</title>
        <authorList>
            <person name="Patil P.P."/>
            <person name="Midha S."/>
            <person name="Patil P.B."/>
        </authorList>
    </citation>
    <scope>NUCLEOTIDE SEQUENCE [LARGE SCALE GENOMIC DNA]</scope>
    <source>
        <strain evidence="8 9">JCM 16536</strain>
    </source>
</reference>
<dbReference type="AlphaFoldDB" id="A0A0Q9ZXV3"/>
<dbReference type="Gene3D" id="3.40.30.10">
    <property type="entry name" value="Glutaredoxin"/>
    <property type="match status" value="1"/>
</dbReference>
<evidence type="ECO:0000256" key="1">
    <source>
        <dbReference type="ARBA" id="ARBA00007198"/>
    </source>
</evidence>
<protein>
    <recommendedName>
        <fullName evidence="5 7">Arsenate reductase</fullName>
        <ecNumber evidence="4 7">1.20.4.1</ecNumber>
    </recommendedName>
</protein>
<name>A0A0Q9ZXV3_9GAMM</name>
<dbReference type="GO" id="GO:0046685">
    <property type="term" value="P:response to arsenic-containing substance"/>
    <property type="evidence" value="ECO:0007669"/>
    <property type="project" value="UniProtKB-KW"/>
</dbReference>
<evidence type="ECO:0000313" key="9">
    <source>
        <dbReference type="Proteomes" id="UP000051802"/>
    </source>
</evidence>
<comment type="catalytic activity">
    <reaction evidence="7">
        <text>[glutaredoxin]-dithiol + arsenate + glutathione + H(+) = glutathionyl-S-S-[glutaredoxin] + arsenite + H2O</text>
        <dbReference type="Rhea" id="RHEA:22016"/>
        <dbReference type="Rhea" id="RHEA-COMP:10729"/>
        <dbReference type="Rhea" id="RHEA-COMP:17668"/>
        <dbReference type="ChEBI" id="CHEBI:15377"/>
        <dbReference type="ChEBI" id="CHEBI:15378"/>
        <dbReference type="ChEBI" id="CHEBI:29242"/>
        <dbReference type="ChEBI" id="CHEBI:29950"/>
        <dbReference type="ChEBI" id="CHEBI:48597"/>
        <dbReference type="ChEBI" id="CHEBI:57925"/>
        <dbReference type="ChEBI" id="CHEBI:146199"/>
        <dbReference type="EC" id="1.20.4.1"/>
    </reaction>
</comment>
<accession>A0A0Q9ZXV3</accession>
<sequence>MTHPQGSAPKPAQPAVIWHNPRCGTSRNVLALLRHAGIEPQVVEYLRDPPDRALLRETIAAAGLTVRDAMRTKEAAYRERGLEDPALDDEALLDAMLAEPVLINRPFVRTPLGTRLCRPSEVTLEILPPLATPFFKEDGERIG</sequence>
<dbReference type="GO" id="GO:0008794">
    <property type="term" value="F:arsenate reductase (glutaredoxin) activity"/>
    <property type="evidence" value="ECO:0007669"/>
    <property type="project" value="UniProtKB-UniRule"/>
</dbReference>
<dbReference type="NCBIfam" id="TIGR00014">
    <property type="entry name" value="arsC"/>
    <property type="match status" value="1"/>
</dbReference>
<dbReference type="PROSITE" id="PS51353">
    <property type="entry name" value="ARSC"/>
    <property type="match status" value="1"/>
</dbReference>
<keyword evidence="9" id="KW-1185">Reference proteome</keyword>
<evidence type="ECO:0000256" key="6">
    <source>
        <dbReference type="PROSITE-ProRule" id="PRU01282"/>
    </source>
</evidence>
<evidence type="ECO:0000256" key="4">
    <source>
        <dbReference type="ARBA" id="ARBA00038969"/>
    </source>
</evidence>
<dbReference type="RefSeq" id="WP_057649223.1">
    <property type="nucleotide sequence ID" value="NZ_LLXU01000131.1"/>
</dbReference>
<dbReference type="EC" id="1.20.4.1" evidence="4 7"/>
<comment type="caution">
    <text evidence="8">The sequence shown here is derived from an EMBL/GenBank/DDBJ whole genome shotgun (WGS) entry which is preliminary data.</text>
</comment>
<dbReference type="InterPro" id="IPR006659">
    <property type="entry name" value="Arsenate_reductase"/>
</dbReference>
<dbReference type="PANTHER" id="PTHR30041:SF5">
    <property type="entry name" value="ARSENATE REDUCTASE-RELATED"/>
    <property type="match status" value="1"/>
</dbReference>
<dbReference type="SUPFAM" id="SSF52833">
    <property type="entry name" value="Thioredoxin-like"/>
    <property type="match status" value="1"/>
</dbReference>
<dbReference type="STRING" id="676599.ARC20_02130"/>
<evidence type="ECO:0000256" key="2">
    <source>
        <dbReference type="ARBA" id="ARBA00022849"/>
    </source>
</evidence>
<dbReference type="PANTHER" id="PTHR30041">
    <property type="entry name" value="ARSENATE REDUCTASE"/>
    <property type="match status" value="1"/>
</dbReference>
<dbReference type="CDD" id="cd03034">
    <property type="entry name" value="ArsC_ArsC"/>
    <property type="match status" value="1"/>
</dbReference>
<keyword evidence="2" id="KW-0059">Arsenical resistance</keyword>
<gene>
    <name evidence="8" type="ORF">ARC20_02130</name>
</gene>
<comment type="similarity">
    <text evidence="1 6 7">Belongs to the ArsC family.</text>
</comment>
<dbReference type="Pfam" id="PF03960">
    <property type="entry name" value="ArsC"/>
    <property type="match status" value="1"/>
</dbReference>
<keyword evidence="3 7" id="KW-0560">Oxidoreductase</keyword>
<proteinExistence type="inferred from homology"/>
<dbReference type="InterPro" id="IPR036249">
    <property type="entry name" value="Thioredoxin-like_sf"/>
</dbReference>
<evidence type="ECO:0000256" key="7">
    <source>
        <dbReference type="RuleBase" id="RU362029"/>
    </source>
</evidence>
<dbReference type="OrthoDB" id="9790554at2"/>
<evidence type="ECO:0000256" key="5">
    <source>
        <dbReference type="ARBA" id="ARBA00039879"/>
    </source>
</evidence>
<evidence type="ECO:0000256" key="3">
    <source>
        <dbReference type="ARBA" id="ARBA00023002"/>
    </source>
</evidence>